<evidence type="ECO:0000313" key="2">
    <source>
        <dbReference type="Proteomes" id="UP000317835"/>
    </source>
</evidence>
<gene>
    <name evidence="1" type="ORF">ElP_19270</name>
</gene>
<proteinExistence type="predicted"/>
<sequence>MADAVTITLEAADCLRIYRQASAAHLEAAGDEAGEPARRLDDLVEAVEAAGDPDGALAFVLLGSILTTGDAGERGTALELLAGLPTGDQLMTSIGRASRFDPADREAAFRDAAAGCRAGPGPGRE</sequence>
<organism evidence="1 2">
    <name type="scientific">Tautonia plasticadhaerens</name>
    <dbReference type="NCBI Taxonomy" id="2527974"/>
    <lineage>
        <taxon>Bacteria</taxon>
        <taxon>Pseudomonadati</taxon>
        <taxon>Planctomycetota</taxon>
        <taxon>Planctomycetia</taxon>
        <taxon>Isosphaerales</taxon>
        <taxon>Isosphaeraceae</taxon>
        <taxon>Tautonia</taxon>
    </lineage>
</organism>
<evidence type="ECO:0000313" key="1">
    <source>
        <dbReference type="EMBL" id="QDV34046.1"/>
    </source>
</evidence>
<dbReference type="Proteomes" id="UP000317835">
    <property type="component" value="Chromosome"/>
</dbReference>
<dbReference type="AlphaFoldDB" id="A0A518GZP2"/>
<name>A0A518GZP2_9BACT</name>
<dbReference type="RefSeq" id="WP_145268654.1">
    <property type="nucleotide sequence ID" value="NZ_CP036426.1"/>
</dbReference>
<dbReference type="KEGG" id="tpla:ElP_19270"/>
<reference evidence="1 2" key="1">
    <citation type="submission" date="2019-02" db="EMBL/GenBank/DDBJ databases">
        <title>Deep-cultivation of Planctomycetes and their phenomic and genomic characterization uncovers novel biology.</title>
        <authorList>
            <person name="Wiegand S."/>
            <person name="Jogler M."/>
            <person name="Boedeker C."/>
            <person name="Pinto D."/>
            <person name="Vollmers J."/>
            <person name="Rivas-Marin E."/>
            <person name="Kohn T."/>
            <person name="Peeters S.H."/>
            <person name="Heuer A."/>
            <person name="Rast P."/>
            <person name="Oberbeckmann S."/>
            <person name="Bunk B."/>
            <person name="Jeske O."/>
            <person name="Meyerdierks A."/>
            <person name="Storesund J.E."/>
            <person name="Kallscheuer N."/>
            <person name="Luecker S."/>
            <person name="Lage O.M."/>
            <person name="Pohl T."/>
            <person name="Merkel B.J."/>
            <person name="Hornburger P."/>
            <person name="Mueller R.-W."/>
            <person name="Bruemmer F."/>
            <person name="Labrenz M."/>
            <person name="Spormann A.M."/>
            <person name="Op den Camp H."/>
            <person name="Overmann J."/>
            <person name="Amann R."/>
            <person name="Jetten M.S.M."/>
            <person name="Mascher T."/>
            <person name="Medema M.H."/>
            <person name="Devos D.P."/>
            <person name="Kaster A.-K."/>
            <person name="Ovreas L."/>
            <person name="Rohde M."/>
            <person name="Galperin M.Y."/>
            <person name="Jogler C."/>
        </authorList>
    </citation>
    <scope>NUCLEOTIDE SEQUENCE [LARGE SCALE GENOMIC DNA]</scope>
    <source>
        <strain evidence="1 2">ElP</strain>
    </source>
</reference>
<keyword evidence="2" id="KW-1185">Reference proteome</keyword>
<protein>
    <submittedName>
        <fullName evidence="1">Uncharacterized protein</fullName>
    </submittedName>
</protein>
<dbReference type="EMBL" id="CP036426">
    <property type="protein sequence ID" value="QDV34046.1"/>
    <property type="molecule type" value="Genomic_DNA"/>
</dbReference>
<accession>A0A518GZP2</accession>